<proteinExistence type="predicted"/>
<reference evidence="1 2" key="1">
    <citation type="submission" date="2013-02" db="EMBL/GenBank/DDBJ databases">
        <title>The Genome Sequence of Acinetobacter sp. ANC 4105.</title>
        <authorList>
            <consortium name="The Broad Institute Genome Sequencing Platform"/>
            <consortium name="The Broad Institute Genome Sequencing Center for Infectious Disease"/>
            <person name="Cerqueira G."/>
            <person name="Feldgarden M."/>
            <person name="Courvalin P."/>
            <person name="Perichon B."/>
            <person name="Grillot-Courvalin C."/>
            <person name="Clermont D."/>
            <person name="Rocha E."/>
            <person name="Yoon E.-J."/>
            <person name="Nemec A."/>
            <person name="Walker B."/>
            <person name="Young S.K."/>
            <person name="Zeng Q."/>
            <person name="Gargeya S."/>
            <person name="Fitzgerald M."/>
            <person name="Haas B."/>
            <person name="Abouelleil A."/>
            <person name="Alvarado L."/>
            <person name="Arachchi H.M."/>
            <person name="Berlin A.M."/>
            <person name="Chapman S.B."/>
            <person name="Dewar J."/>
            <person name="Goldberg J."/>
            <person name="Griggs A."/>
            <person name="Gujja S."/>
            <person name="Hansen M."/>
            <person name="Howarth C."/>
            <person name="Imamovic A."/>
            <person name="Larimer J."/>
            <person name="McCowan C."/>
            <person name="Murphy C."/>
            <person name="Neiman D."/>
            <person name="Pearson M."/>
            <person name="Priest M."/>
            <person name="Roberts A."/>
            <person name="Saif S."/>
            <person name="Shea T."/>
            <person name="Sisk P."/>
            <person name="Sykes S."/>
            <person name="Wortman J."/>
            <person name="Nusbaum C."/>
            <person name="Birren B."/>
        </authorList>
    </citation>
    <scope>NUCLEOTIDE SEQUENCE [LARGE SCALE GENOMIC DNA]</scope>
    <source>
        <strain evidence="1 2">ANC 4105</strain>
    </source>
</reference>
<comment type="caution">
    <text evidence="1">The sequence shown here is derived from an EMBL/GenBank/DDBJ whole genome shotgun (WGS) entry which is preliminary data.</text>
</comment>
<accession>N9MWB7</accession>
<dbReference type="eggNOG" id="ENOG5031SR7">
    <property type="taxonomic scope" value="Bacteria"/>
</dbReference>
<keyword evidence="2" id="KW-1185">Reference proteome</keyword>
<name>N9MWB7_9GAMM</name>
<protein>
    <submittedName>
        <fullName evidence="1">Uncharacterized protein</fullName>
    </submittedName>
</protein>
<dbReference type="AlphaFoldDB" id="N9MWB7"/>
<dbReference type="EMBL" id="APRL01000010">
    <property type="protein sequence ID" value="ENW94179.1"/>
    <property type="molecule type" value="Genomic_DNA"/>
</dbReference>
<dbReference type="OrthoDB" id="8481922at2"/>
<dbReference type="Proteomes" id="UP000013261">
    <property type="component" value="Unassembled WGS sequence"/>
</dbReference>
<evidence type="ECO:0000313" key="1">
    <source>
        <dbReference type="EMBL" id="ENW94179.1"/>
    </source>
</evidence>
<dbReference type="RefSeq" id="WP_005185946.1">
    <property type="nucleotide sequence ID" value="NZ_KB850049.1"/>
</dbReference>
<organism evidence="1 2">
    <name type="scientific">Acinetobacter dispersus</name>
    <dbReference type="NCBI Taxonomy" id="70348"/>
    <lineage>
        <taxon>Bacteria</taxon>
        <taxon>Pseudomonadati</taxon>
        <taxon>Pseudomonadota</taxon>
        <taxon>Gammaproteobacteria</taxon>
        <taxon>Moraxellales</taxon>
        <taxon>Moraxellaceae</taxon>
        <taxon>Acinetobacter</taxon>
    </lineage>
</organism>
<sequence length="88" mass="10465">MKISLLDVQEVFECLLSHRISREEAEEWATTRIHALDNNELYFDPVTKEDLLWEAIIYLSGIGLKIASEKYLEDEDGIREMFHTYWDQ</sequence>
<gene>
    <name evidence="1" type="ORF">F904_01095</name>
</gene>
<evidence type="ECO:0000313" key="2">
    <source>
        <dbReference type="Proteomes" id="UP000013261"/>
    </source>
</evidence>
<dbReference type="HOGENOM" id="CLU_2353432_0_0_6"/>